<evidence type="ECO:0000313" key="8">
    <source>
        <dbReference type="EMBL" id="EGF87065.1"/>
    </source>
</evidence>
<dbReference type="Gene3D" id="3.30.420.40">
    <property type="match status" value="2"/>
</dbReference>
<dbReference type="EC" id="2.7.2.7" evidence="6"/>
<evidence type="ECO:0000256" key="3">
    <source>
        <dbReference type="ARBA" id="ARBA00022741"/>
    </source>
</evidence>
<keyword evidence="5 6" id="KW-0067">ATP-binding</keyword>
<dbReference type="PRINTS" id="PR00471">
    <property type="entry name" value="ACETATEKNASE"/>
</dbReference>
<dbReference type="EMBL" id="ACRO01000030">
    <property type="protein sequence ID" value="EGF87065.1"/>
    <property type="molecule type" value="Genomic_DNA"/>
</dbReference>
<comment type="caution">
    <text evidence="8">The sequence shown here is derived from an EMBL/GenBank/DDBJ whole genome shotgun (WGS) entry which is preliminary data.</text>
</comment>
<dbReference type="SUPFAM" id="SSF53067">
    <property type="entry name" value="Actin-like ATPase domain"/>
    <property type="match status" value="2"/>
</dbReference>
<dbReference type="PIRSF" id="PIRSF036458">
    <property type="entry name" value="Butyrate_kin"/>
    <property type="match status" value="1"/>
</dbReference>
<dbReference type="CDD" id="cd24011">
    <property type="entry name" value="ASKHA_NBD_BK"/>
    <property type="match status" value="1"/>
</dbReference>
<dbReference type="RefSeq" id="WP_003147583.1">
    <property type="nucleotide sequence ID" value="NZ_GL883584.1"/>
</dbReference>
<dbReference type="Pfam" id="PF00871">
    <property type="entry name" value="Acetate_kinase"/>
    <property type="match status" value="1"/>
</dbReference>
<keyword evidence="1 6" id="KW-0963">Cytoplasm</keyword>
<evidence type="ECO:0000256" key="4">
    <source>
        <dbReference type="ARBA" id="ARBA00022777"/>
    </source>
</evidence>
<accession>A0AA87B7L6</accession>
<dbReference type="GO" id="GO:0005737">
    <property type="term" value="C:cytoplasm"/>
    <property type="evidence" value="ECO:0007669"/>
    <property type="project" value="UniProtKB-SubCell"/>
</dbReference>
<dbReference type="Proteomes" id="UP000004773">
    <property type="component" value="Unassembled WGS sequence"/>
</dbReference>
<evidence type="ECO:0000313" key="9">
    <source>
        <dbReference type="Proteomes" id="UP000004773"/>
    </source>
</evidence>
<dbReference type="InterPro" id="IPR011245">
    <property type="entry name" value="Butyrate_kin"/>
</dbReference>
<keyword evidence="2 6" id="KW-0808">Transferase</keyword>
<dbReference type="NCBIfam" id="NF002834">
    <property type="entry name" value="PRK03011.1-5"/>
    <property type="match status" value="1"/>
</dbReference>
<keyword evidence="4 6" id="KW-0418">Kinase</keyword>
<keyword evidence="3 6" id="KW-0547">Nucleotide-binding</keyword>
<reference evidence="8 9" key="1">
    <citation type="submission" date="2011-03" db="EMBL/GenBank/DDBJ databases">
        <title>The Genome Sequence of Gemella haemolysans M341.</title>
        <authorList>
            <consortium name="The Broad Institute Genome Sequencing Platform"/>
            <consortium name="The Broad Institute Genome Sequencing Center for Infectious Disease"/>
            <person name="Earl A."/>
            <person name="Ward D."/>
            <person name="Feldgarden M."/>
            <person name="Gevers D."/>
            <person name="Sibley C.D."/>
            <person name="Field T.R."/>
            <person name="Grinwis M."/>
            <person name="Eshaghurshan C.S."/>
            <person name="Surette M.G."/>
            <person name="Young S.K."/>
            <person name="Zeng Q."/>
            <person name="Gargeya S."/>
            <person name="Fitzgerald M."/>
            <person name="Haas B."/>
            <person name="Abouelleil A."/>
            <person name="Alvarado L."/>
            <person name="Arachchi H.M."/>
            <person name="Berlin A."/>
            <person name="Brown A."/>
            <person name="Chapman S.B."/>
            <person name="Chen Z."/>
            <person name="Dunbar C."/>
            <person name="Freedman E."/>
            <person name="Gearin G."/>
            <person name="Gellesch M."/>
            <person name="Goldberg J."/>
            <person name="Griggs A."/>
            <person name="Gujja S."/>
            <person name="Heilman E.R."/>
            <person name="Heiman D."/>
            <person name="Howarth C."/>
            <person name="Larson L."/>
            <person name="Lui A."/>
            <person name="MacDonald P.J.P."/>
            <person name="Mehta T."/>
            <person name="Montmayeur A."/>
            <person name="Murphy C."/>
            <person name="Neiman D."/>
            <person name="Pearson M."/>
            <person name="Priest M."/>
            <person name="Roberts A."/>
            <person name="Saif S."/>
            <person name="Shea T."/>
            <person name="Shenoy N."/>
            <person name="Sisk P."/>
            <person name="Stolte C."/>
            <person name="Sykes S."/>
            <person name="White J."/>
            <person name="Yandava C."/>
            <person name="Wortman J."/>
            <person name="Nusbaum C."/>
            <person name="Birren B."/>
        </authorList>
    </citation>
    <scope>NUCLEOTIDE SEQUENCE [LARGE SCALE GENOMIC DNA]</scope>
    <source>
        <strain evidence="8 9">M341</strain>
    </source>
</reference>
<evidence type="ECO:0000256" key="7">
    <source>
        <dbReference type="RuleBase" id="RU003835"/>
    </source>
</evidence>
<dbReference type="GO" id="GO:0005524">
    <property type="term" value="F:ATP binding"/>
    <property type="evidence" value="ECO:0007669"/>
    <property type="project" value="UniProtKB-KW"/>
</dbReference>
<comment type="subcellular location">
    <subcellularLocation>
        <location evidence="6">Cytoplasm</location>
    </subcellularLocation>
</comment>
<proteinExistence type="inferred from homology"/>
<comment type="similarity">
    <text evidence="6 7">Belongs to the acetokinase family.</text>
</comment>
<dbReference type="InterPro" id="IPR043129">
    <property type="entry name" value="ATPase_NBD"/>
</dbReference>
<gene>
    <name evidence="6" type="primary">buk</name>
    <name evidence="8" type="ORF">HMPREF0428_01435</name>
</gene>
<dbReference type="GO" id="GO:0008776">
    <property type="term" value="F:acetate kinase activity"/>
    <property type="evidence" value="ECO:0007669"/>
    <property type="project" value="TreeGrafter"/>
</dbReference>
<dbReference type="HAMAP" id="MF_00542">
    <property type="entry name" value="Butyrate_kinase"/>
    <property type="match status" value="1"/>
</dbReference>
<evidence type="ECO:0000256" key="1">
    <source>
        <dbReference type="ARBA" id="ARBA00022490"/>
    </source>
</evidence>
<sequence>MKKIFVINPGATSTKVAYYENTTEIFSHEITYSLEQLKPFNNIFEQLPLRLTDIELLIKEKIPNHKFDAVVGRGGLLPPVDAGAILVDENLIDCLKNRPLLEHASNLGASLAKSVAEKFGVESAPSFIYDPVTVDQMNDVARISGSNLINRKSVGHALNMRAVAHDVANKLNIPYESGNFIVVHVGGGSSSSAHENGRMVDVISDDEVMFSSERTGGIPLKQYINLCYEKTKSEVTELTRKKGGLVSYFGTNDARKIHELMDNGDEKAKLVLEAMAYQIAKAIGELATVLKGKVNAIILTGGIARSNFISDKVRERVTFIAPLFIIPGEKEMQALASGALRVLNNEEKYNIFEK</sequence>
<protein>
    <recommendedName>
        <fullName evidence="6">Probable butyrate kinase</fullName>
        <shortName evidence="6">BK</shortName>
        <ecNumber evidence="6">2.7.2.7</ecNumber>
    </recommendedName>
    <alternativeName>
        <fullName evidence="6">Branched-chain carboxylic acid kinase</fullName>
    </alternativeName>
</protein>
<dbReference type="PANTHER" id="PTHR21060">
    <property type="entry name" value="ACETATE KINASE"/>
    <property type="match status" value="1"/>
</dbReference>
<dbReference type="AlphaFoldDB" id="A0AA87B7L6"/>
<organism evidence="8 9">
    <name type="scientific">Gemella haemolysans M341</name>
    <dbReference type="NCBI Taxonomy" id="562981"/>
    <lineage>
        <taxon>Bacteria</taxon>
        <taxon>Bacillati</taxon>
        <taxon>Bacillota</taxon>
        <taxon>Bacilli</taxon>
        <taxon>Bacillales</taxon>
        <taxon>Gemellaceae</taxon>
        <taxon>Gemella</taxon>
    </lineage>
</organism>
<dbReference type="PANTHER" id="PTHR21060:SF3">
    <property type="entry name" value="BUTYRATE KINASE 2-RELATED"/>
    <property type="match status" value="1"/>
</dbReference>
<dbReference type="GO" id="GO:0047761">
    <property type="term" value="F:butyrate kinase activity"/>
    <property type="evidence" value="ECO:0007669"/>
    <property type="project" value="UniProtKB-UniRule"/>
</dbReference>
<evidence type="ECO:0000256" key="6">
    <source>
        <dbReference type="HAMAP-Rule" id="MF_00542"/>
    </source>
</evidence>
<evidence type="ECO:0000256" key="2">
    <source>
        <dbReference type="ARBA" id="ARBA00022679"/>
    </source>
</evidence>
<evidence type="ECO:0000256" key="5">
    <source>
        <dbReference type="ARBA" id="ARBA00022840"/>
    </source>
</evidence>
<dbReference type="GO" id="GO:0006083">
    <property type="term" value="P:acetate metabolic process"/>
    <property type="evidence" value="ECO:0007669"/>
    <property type="project" value="TreeGrafter"/>
</dbReference>
<dbReference type="NCBIfam" id="TIGR02707">
    <property type="entry name" value="butyr_kinase"/>
    <property type="match status" value="1"/>
</dbReference>
<dbReference type="InterPro" id="IPR000890">
    <property type="entry name" value="Aliphatic_acid_kin_short-chain"/>
</dbReference>
<comment type="catalytic activity">
    <reaction evidence="6">
        <text>butanoate + ATP = butanoyl phosphate + ADP</text>
        <dbReference type="Rhea" id="RHEA:13585"/>
        <dbReference type="ChEBI" id="CHEBI:17968"/>
        <dbReference type="ChEBI" id="CHEBI:30616"/>
        <dbReference type="ChEBI" id="CHEBI:58079"/>
        <dbReference type="ChEBI" id="CHEBI:456216"/>
        <dbReference type="EC" id="2.7.2.7"/>
    </reaction>
</comment>
<name>A0AA87B7L6_9BACL</name>